<evidence type="ECO:0000313" key="4">
    <source>
        <dbReference type="Proteomes" id="UP000315673"/>
    </source>
</evidence>
<evidence type="ECO:0000313" key="3">
    <source>
        <dbReference type="EMBL" id="QDZ08977.1"/>
    </source>
</evidence>
<feature type="transmembrane region" description="Helical" evidence="1">
    <location>
        <begin position="83"/>
        <end position="100"/>
    </location>
</feature>
<dbReference type="InterPro" id="IPR013424">
    <property type="entry name" value="Ice-binding_C"/>
</dbReference>
<proteinExistence type="predicted"/>
<organism evidence="3 4">
    <name type="scientific">Sphingomonas panacisoli</name>
    <dbReference type="NCBI Taxonomy" id="1813879"/>
    <lineage>
        <taxon>Bacteria</taxon>
        <taxon>Pseudomonadati</taxon>
        <taxon>Pseudomonadota</taxon>
        <taxon>Alphaproteobacteria</taxon>
        <taxon>Sphingomonadales</taxon>
        <taxon>Sphingomonadaceae</taxon>
        <taxon>Sphingomonas</taxon>
    </lineage>
</organism>
<dbReference type="EMBL" id="CP042306">
    <property type="protein sequence ID" value="QDZ08977.1"/>
    <property type="molecule type" value="Genomic_DNA"/>
</dbReference>
<protein>
    <submittedName>
        <fullName evidence="3">PEP-CTERM sorting domain-containing protein</fullName>
    </submittedName>
</protein>
<feature type="domain" description="Ice-binding protein C-terminal" evidence="2">
    <location>
        <begin position="80"/>
        <end position="103"/>
    </location>
</feature>
<keyword evidence="1" id="KW-0472">Membrane</keyword>
<dbReference type="NCBIfam" id="NF035944">
    <property type="entry name" value="PEPxxWA-CTERM"/>
    <property type="match status" value="1"/>
</dbReference>
<gene>
    <name evidence="3" type="ORF">FPZ24_00935</name>
</gene>
<evidence type="ECO:0000256" key="1">
    <source>
        <dbReference type="SAM" id="Phobius"/>
    </source>
</evidence>
<name>A0A5B8LL91_9SPHN</name>
<dbReference type="KEGG" id="spai:FPZ24_00935"/>
<sequence>MTVIDPTSFTLDFDLAAGSVFTLASWLYADDVDDGTVDFFNTAKVTGVNVSAGGSLASASGALSPLPGGGYGYPAAVSGVPEPATWAMMIMGFGLIGAAMRRRHATPLVLAA</sequence>
<dbReference type="NCBIfam" id="TIGR02595">
    <property type="entry name" value="PEP_CTERM"/>
    <property type="match status" value="1"/>
</dbReference>
<keyword evidence="1" id="KW-1133">Transmembrane helix</keyword>
<keyword evidence="1" id="KW-0812">Transmembrane</keyword>
<accession>A0A5B8LL91</accession>
<reference evidence="3 4" key="1">
    <citation type="submission" date="2019-07" db="EMBL/GenBank/DDBJ databases">
        <title>Full genome sequence of Sphingomonas sp. 4R-6-7(HKS19).</title>
        <authorList>
            <person name="Im W.-T."/>
        </authorList>
    </citation>
    <scope>NUCLEOTIDE SEQUENCE [LARGE SCALE GENOMIC DNA]</scope>
    <source>
        <strain evidence="3 4">HKS19</strain>
    </source>
</reference>
<dbReference type="OrthoDB" id="7504626at2"/>
<keyword evidence="4" id="KW-1185">Reference proteome</keyword>
<dbReference type="Proteomes" id="UP000315673">
    <property type="component" value="Chromosome"/>
</dbReference>
<dbReference type="AlphaFoldDB" id="A0A5B8LL91"/>
<dbReference type="Pfam" id="PF07589">
    <property type="entry name" value="PEP-CTERM"/>
    <property type="match status" value="1"/>
</dbReference>
<evidence type="ECO:0000259" key="2">
    <source>
        <dbReference type="Pfam" id="PF07589"/>
    </source>
</evidence>